<dbReference type="AlphaFoldDB" id="A0A6J7UJY5"/>
<feature type="region of interest" description="Disordered" evidence="1">
    <location>
        <begin position="1"/>
        <end position="39"/>
    </location>
</feature>
<organism evidence="2">
    <name type="scientific">freshwater metagenome</name>
    <dbReference type="NCBI Taxonomy" id="449393"/>
    <lineage>
        <taxon>unclassified sequences</taxon>
        <taxon>metagenomes</taxon>
        <taxon>ecological metagenomes</taxon>
    </lineage>
</organism>
<dbReference type="GO" id="GO:0008641">
    <property type="term" value="F:ubiquitin-like modifier activating enzyme activity"/>
    <property type="evidence" value="ECO:0007669"/>
    <property type="project" value="InterPro"/>
</dbReference>
<dbReference type="Gene3D" id="3.40.50.720">
    <property type="entry name" value="NAD(P)-binding Rossmann-like Domain"/>
    <property type="match status" value="1"/>
</dbReference>
<dbReference type="SUPFAM" id="SSF69572">
    <property type="entry name" value="Activating enzymes of the ubiquitin-like proteins"/>
    <property type="match status" value="1"/>
</dbReference>
<name>A0A6J7UJY5_9ZZZZ</name>
<feature type="compositionally biased region" description="Polar residues" evidence="1">
    <location>
        <begin position="27"/>
        <end position="39"/>
    </location>
</feature>
<proteinExistence type="predicted"/>
<protein>
    <submittedName>
        <fullName evidence="2">Unannotated protein</fullName>
    </submittedName>
</protein>
<accession>A0A6J7UJY5</accession>
<sequence length="409" mass="45132">MFNDKINDEPTGNPLGNPNGKNDENQSDNGIPTKSSSERISGADFPRLKVGVLVSPRADGLFVGTFDDALIIDLPGARAALDLCDGSKSINSIATSVGILESDLIELISTLDSTALVTFEKVASQKLLPEMQLIDWYRQFATSENAESMRKRINATIYISKLNRIGFALSGILLASGIGAVISDDNRKITIEDIVGGYLRLSDVGRTRNEVLIDQSRENARSKKVNNLSNVNTVNNVNQVSNPNHVKNSSLIISTSPPDPELLAEWMRGNTPFFLIDGLDRDNLTFGPFVNPGKDACPRCIDLHHLDRDSNWNSVSLAHFLDRRRELSTPLAMLGASIGAILALTQLDYLDQHDHLDRVNLIDRSIQGADQRSSQFQLRGKTITYSASELMHPIIRRWSRHPLCGCSWQ</sequence>
<evidence type="ECO:0000256" key="1">
    <source>
        <dbReference type="SAM" id="MobiDB-lite"/>
    </source>
</evidence>
<dbReference type="InterPro" id="IPR035985">
    <property type="entry name" value="Ubiquitin-activating_enz"/>
</dbReference>
<gene>
    <name evidence="2" type="ORF">UFOPK4366_00658</name>
</gene>
<reference evidence="2" key="1">
    <citation type="submission" date="2020-05" db="EMBL/GenBank/DDBJ databases">
        <authorList>
            <person name="Chiriac C."/>
            <person name="Salcher M."/>
            <person name="Ghai R."/>
            <person name="Kavagutti S V."/>
        </authorList>
    </citation>
    <scope>NUCLEOTIDE SEQUENCE</scope>
</reference>
<dbReference type="EMBL" id="CAFBQS010000113">
    <property type="protein sequence ID" value="CAB5064367.1"/>
    <property type="molecule type" value="Genomic_DNA"/>
</dbReference>
<evidence type="ECO:0000313" key="2">
    <source>
        <dbReference type="EMBL" id="CAB5064367.1"/>
    </source>
</evidence>